<dbReference type="GO" id="GO:0006913">
    <property type="term" value="P:nucleocytoplasmic transport"/>
    <property type="evidence" value="ECO:0007669"/>
    <property type="project" value="TreeGrafter"/>
</dbReference>
<keyword evidence="3" id="KW-0677">Repeat</keyword>
<dbReference type="InterPro" id="IPR032675">
    <property type="entry name" value="LRR_dom_sf"/>
</dbReference>
<dbReference type="GO" id="GO:0031267">
    <property type="term" value="F:small GTPase binding"/>
    <property type="evidence" value="ECO:0007669"/>
    <property type="project" value="TreeGrafter"/>
</dbReference>
<keyword evidence="6" id="KW-1185">Reference proteome</keyword>
<dbReference type="SMART" id="SM00368">
    <property type="entry name" value="LRR_RI"/>
    <property type="match status" value="3"/>
</dbReference>
<feature type="region of interest" description="Disordered" evidence="4">
    <location>
        <begin position="476"/>
        <end position="536"/>
    </location>
</feature>
<dbReference type="InterPro" id="IPR027038">
    <property type="entry name" value="RanGap"/>
</dbReference>
<gene>
    <name evidence="5" type="ORF">OHK93_003189</name>
</gene>
<dbReference type="GO" id="GO:0005829">
    <property type="term" value="C:cytosol"/>
    <property type="evidence" value="ECO:0007669"/>
    <property type="project" value="TreeGrafter"/>
</dbReference>
<dbReference type="Gene3D" id="3.80.10.10">
    <property type="entry name" value="Ribonuclease Inhibitor"/>
    <property type="match status" value="1"/>
</dbReference>
<reference evidence="5" key="1">
    <citation type="journal article" date="2023" name="Genome Biol. Evol.">
        <title>First Whole Genome Sequence and Flow Cytometry Genome Size Data for the Lichen-Forming Fungus Ramalina farinacea (Ascomycota).</title>
        <authorList>
            <person name="Llewellyn T."/>
            <person name="Mian S."/>
            <person name="Hill R."/>
            <person name="Leitch I.J."/>
            <person name="Gaya E."/>
        </authorList>
    </citation>
    <scope>NUCLEOTIDE SEQUENCE</scope>
    <source>
        <strain evidence="5">LIQ254RAFAR</strain>
    </source>
</reference>
<feature type="region of interest" description="Disordered" evidence="4">
    <location>
        <begin position="354"/>
        <end position="385"/>
    </location>
</feature>
<proteinExistence type="predicted"/>
<organism evidence="5 6">
    <name type="scientific">Ramalina farinacea</name>
    <dbReference type="NCBI Taxonomy" id="258253"/>
    <lineage>
        <taxon>Eukaryota</taxon>
        <taxon>Fungi</taxon>
        <taxon>Dikarya</taxon>
        <taxon>Ascomycota</taxon>
        <taxon>Pezizomycotina</taxon>
        <taxon>Lecanoromycetes</taxon>
        <taxon>OSLEUM clade</taxon>
        <taxon>Lecanoromycetidae</taxon>
        <taxon>Lecanorales</taxon>
        <taxon>Lecanorineae</taxon>
        <taxon>Ramalinaceae</taxon>
        <taxon>Ramalina</taxon>
    </lineage>
</organism>
<dbReference type="PANTHER" id="PTHR24113">
    <property type="entry name" value="RAN GTPASE-ACTIVATING PROTEIN 1"/>
    <property type="match status" value="1"/>
</dbReference>
<dbReference type="Proteomes" id="UP001161017">
    <property type="component" value="Unassembled WGS sequence"/>
</dbReference>
<dbReference type="GO" id="GO:0005096">
    <property type="term" value="F:GTPase activator activity"/>
    <property type="evidence" value="ECO:0007669"/>
    <property type="project" value="UniProtKB-KW"/>
</dbReference>
<keyword evidence="1" id="KW-0343">GTPase activation</keyword>
<evidence type="ECO:0000313" key="6">
    <source>
        <dbReference type="Proteomes" id="UP001161017"/>
    </source>
</evidence>
<evidence type="ECO:0000256" key="3">
    <source>
        <dbReference type="ARBA" id="ARBA00022737"/>
    </source>
</evidence>
<evidence type="ECO:0000256" key="4">
    <source>
        <dbReference type="SAM" id="MobiDB-lite"/>
    </source>
</evidence>
<dbReference type="Pfam" id="PF13516">
    <property type="entry name" value="LRR_6"/>
    <property type="match status" value="1"/>
</dbReference>
<dbReference type="EMBL" id="JAPUFD010000016">
    <property type="protein sequence ID" value="MDI1491978.1"/>
    <property type="molecule type" value="Genomic_DNA"/>
</dbReference>
<feature type="compositionally biased region" description="Basic and acidic residues" evidence="4">
    <location>
        <begin position="514"/>
        <end position="536"/>
    </location>
</feature>
<sequence>MGRLNYTNRKSEGLKLGQVCAKDLLKRIPPASGSKAAFRDPVVELDVSSRCLTDDGLKELARGLLETYEANNPDHVIIRLEELNLRDNQLTPASLEELALVFPHACRDLRDLDLSGNNLCINSRRHEDAWEAFLRSLSQSCVLRRIDLGGNHLGAKAFEILLKVYSQESPIDFVLPSHLSPTGPSKSPLSKALAEQMSGVEASTREMSIGSRSDTTDPDEDARVGRTRTSKNGVFSSFSSFSPAELADESRGLRSVPYIIICNTSMDETSALYMSYILANHHLPDRLLARVPPAKAGSSAQQLASYELESPCRGVVYLPNSGLGNAASKVMTLAEDARSNLLAPTSVAAAIPQQDRQGGTTQAKATTPGHRRNRSQMTEDEARESITADLDHARSRLQGNVIEASGHTSNDLWRVALRMLALSRMLQPRTPKVPSPVLSSEVLPVIPPVTPPVAPPISSPAPKPKLQVIRTLEIPDMTPKKPNPWGLPLAPKSTNQSIAQRRRKESLSTPATPRIDKVSQTRSEPPKREREATAKEYRSRLPLSFAEGTWARILAYAVGGNSLMSRGQQLSVVRYGMDRGTLGKEREALGLKDAAQKWHILADMDCLTYEIR</sequence>
<feature type="compositionally biased region" description="Polar residues" evidence="4">
    <location>
        <begin position="354"/>
        <end position="365"/>
    </location>
</feature>
<keyword evidence="2" id="KW-0433">Leucine-rich repeat</keyword>
<evidence type="ECO:0000256" key="2">
    <source>
        <dbReference type="ARBA" id="ARBA00022614"/>
    </source>
</evidence>
<dbReference type="InterPro" id="IPR001611">
    <property type="entry name" value="Leu-rich_rpt"/>
</dbReference>
<name>A0AA43QW37_9LECA</name>
<evidence type="ECO:0000256" key="1">
    <source>
        <dbReference type="ARBA" id="ARBA00022468"/>
    </source>
</evidence>
<dbReference type="GO" id="GO:0048471">
    <property type="term" value="C:perinuclear region of cytoplasm"/>
    <property type="evidence" value="ECO:0007669"/>
    <property type="project" value="TreeGrafter"/>
</dbReference>
<dbReference type="PANTHER" id="PTHR24113:SF12">
    <property type="entry name" value="RAN GTPASE-ACTIVATING PROTEIN 1"/>
    <property type="match status" value="1"/>
</dbReference>
<evidence type="ECO:0000313" key="5">
    <source>
        <dbReference type="EMBL" id="MDI1491978.1"/>
    </source>
</evidence>
<dbReference type="SUPFAM" id="SSF52047">
    <property type="entry name" value="RNI-like"/>
    <property type="match status" value="1"/>
</dbReference>
<dbReference type="GO" id="GO:0005634">
    <property type="term" value="C:nucleus"/>
    <property type="evidence" value="ECO:0007669"/>
    <property type="project" value="TreeGrafter"/>
</dbReference>
<dbReference type="AlphaFoldDB" id="A0AA43QW37"/>
<feature type="region of interest" description="Disordered" evidence="4">
    <location>
        <begin position="181"/>
        <end position="228"/>
    </location>
</feature>
<comment type="caution">
    <text evidence="5">The sequence shown here is derived from an EMBL/GenBank/DDBJ whole genome shotgun (WGS) entry which is preliminary data.</text>
</comment>
<protein>
    <submittedName>
        <fullName evidence="5">Uncharacterized protein</fullName>
    </submittedName>
</protein>
<accession>A0AA43QW37</accession>